<sequence>MKSKLRFGLNLVYSLLVVVLIVFGAAVALSVFAGPGNFRVFIVGSSSMSPALKTGSVALIAPPSWAKEVVSPVPMPAFEKGDIITYLSGKTSTTHRVVGVEETNGQFVYQTKGDANKAADREKVSEKQVLGKAILSVPYVGYGVNFARTQMGYIFLIVVPITLVIYSEILNINKEIRRIFAQRKKLKVAI</sequence>
<organism evidence="7 8">
    <name type="scientific">Candidatus Woykebacteria bacterium RBG_16_43_9</name>
    <dbReference type="NCBI Taxonomy" id="1802596"/>
    <lineage>
        <taxon>Bacteria</taxon>
        <taxon>Candidatus Woykeibacteriota</taxon>
    </lineage>
</organism>
<dbReference type="EMBL" id="MHCS01000012">
    <property type="protein sequence ID" value="OGY26725.1"/>
    <property type="molecule type" value="Genomic_DNA"/>
</dbReference>
<proteinExistence type="predicted"/>
<evidence type="ECO:0000313" key="8">
    <source>
        <dbReference type="Proteomes" id="UP000176389"/>
    </source>
</evidence>
<dbReference type="EC" id="3.4.21.89" evidence="5"/>
<keyword evidence="3 6" id="KW-1133">Transmembrane helix</keyword>
<dbReference type="AlphaFoldDB" id="A0A1G1WGA6"/>
<reference evidence="7 8" key="1">
    <citation type="journal article" date="2016" name="Nat. Commun.">
        <title>Thousands of microbial genomes shed light on interconnected biogeochemical processes in an aquifer system.</title>
        <authorList>
            <person name="Anantharaman K."/>
            <person name="Brown C.T."/>
            <person name="Hug L.A."/>
            <person name="Sharon I."/>
            <person name="Castelle C.J."/>
            <person name="Probst A.J."/>
            <person name="Thomas B.C."/>
            <person name="Singh A."/>
            <person name="Wilkins M.J."/>
            <person name="Karaoz U."/>
            <person name="Brodie E.L."/>
            <person name="Williams K.H."/>
            <person name="Hubbard S.S."/>
            <person name="Banfield J.F."/>
        </authorList>
    </citation>
    <scope>NUCLEOTIDE SEQUENCE [LARGE SCALE GENOMIC DNA]</scope>
</reference>
<dbReference type="GO" id="GO:0004252">
    <property type="term" value="F:serine-type endopeptidase activity"/>
    <property type="evidence" value="ECO:0007669"/>
    <property type="project" value="UniProtKB-UniRule"/>
</dbReference>
<dbReference type="InterPro" id="IPR036286">
    <property type="entry name" value="LexA/Signal_pep-like_sf"/>
</dbReference>
<gene>
    <name evidence="7" type="ORF">A2Z11_00290</name>
</gene>
<comment type="subcellular location">
    <subcellularLocation>
        <location evidence="1">Membrane</location>
    </subcellularLocation>
</comment>
<keyword evidence="2 6" id="KW-0812">Transmembrane</keyword>
<dbReference type="PANTHER" id="PTHR10806:SF6">
    <property type="entry name" value="SIGNAL PEPTIDASE COMPLEX CATALYTIC SUBUNIT SEC11"/>
    <property type="match status" value="1"/>
</dbReference>
<dbReference type="InterPro" id="IPR019533">
    <property type="entry name" value="Peptidase_S26"/>
</dbReference>
<dbReference type="PANTHER" id="PTHR10806">
    <property type="entry name" value="SIGNAL PEPTIDASE COMPLEX CATALYTIC SUBUNIT SEC11"/>
    <property type="match status" value="1"/>
</dbReference>
<feature type="transmembrane region" description="Helical" evidence="6">
    <location>
        <begin position="151"/>
        <end position="170"/>
    </location>
</feature>
<evidence type="ECO:0000256" key="6">
    <source>
        <dbReference type="SAM" id="Phobius"/>
    </source>
</evidence>
<evidence type="ECO:0000256" key="2">
    <source>
        <dbReference type="ARBA" id="ARBA00022692"/>
    </source>
</evidence>
<dbReference type="STRING" id="1802596.A2Z11_00290"/>
<dbReference type="SUPFAM" id="SSF51306">
    <property type="entry name" value="LexA/Signal peptidase"/>
    <property type="match status" value="1"/>
</dbReference>
<dbReference type="CDD" id="cd06530">
    <property type="entry name" value="S26_SPase_I"/>
    <property type="match status" value="1"/>
</dbReference>
<evidence type="ECO:0000256" key="5">
    <source>
        <dbReference type="NCBIfam" id="TIGR02228"/>
    </source>
</evidence>
<evidence type="ECO:0000313" key="7">
    <source>
        <dbReference type="EMBL" id="OGY26725.1"/>
    </source>
</evidence>
<evidence type="ECO:0000256" key="1">
    <source>
        <dbReference type="ARBA" id="ARBA00004370"/>
    </source>
</evidence>
<evidence type="ECO:0000256" key="3">
    <source>
        <dbReference type="ARBA" id="ARBA00022989"/>
    </source>
</evidence>
<dbReference type="InterPro" id="IPR001733">
    <property type="entry name" value="Peptidase_S26B"/>
</dbReference>
<dbReference type="GO" id="GO:0009003">
    <property type="term" value="F:signal peptidase activity"/>
    <property type="evidence" value="ECO:0007669"/>
    <property type="project" value="UniProtKB-EC"/>
</dbReference>
<keyword evidence="4 6" id="KW-0472">Membrane</keyword>
<feature type="transmembrane region" description="Helical" evidence="6">
    <location>
        <begin position="12"/>
        <end position="33"/>
    </location>
</feature>
<dbReference type="Proteomes" id="UP000176389">
    <property type="component" value="Unassembled WGS sequence"/>
</dbReference>
<dbReference type="GO" id="GO:0016020">
    <property type="term" value="C:membrane"/>
    <property type="evidence" value="ECO:0007669"/>
    <property type="project" value="UniProtKB-SubCell"/>
</dbReference>
<protein>
    <recommendedName>
        <fullName evidence="5">Signal peptidase I</fullName>
        <ecNumber evidence="5">3.4.21.89</ecNumber>
    </recommendedName>
</protein>
<dbReference type="NCBIfam" id="TIGR02228">
    <property type="entry name" value="sigpep_I_arch"/>
    <property type="match status" value="1"/>
</dbReference>
<dbReference type="GO" id="GO:0006465">
    <property type="term" value="P:signal peptide processing"/>
    <property type="evidence" value="ECO:0007669"/>
    <property type="project" value="UniProtKB-UniRule"/>
</dbReference>
<accession>A0A1G1WGA6</accession>
<name>A0A1G1WGA6_9BACT</name>
<evidence type="ECO:0000256" key="4">
    <source>
        <dbReference type="ARBA" id="ARBA00023136"/>
    </source>
</evidence>
<comment type="caution">
    <text evidence="7">The sequence shown here is derived from an EMBL/GenBank/DDBJ whole genome shotgun (WGS) entry which is preliminary data.</text>
</comment>